<sequence>MMSEEMNTDDVQIIDSTTPNEPEVKPERKKPKRSRFEPLDLSTTSSNKFGSISGSSSGSGSSKQIYPKSMDTSTSSSNNNNIASLFAAAFNFDEQWLTTPPTIDASVYGSNQQTYPEPMDISSSSSHYVSDYDMAIPGPSNQGYSKPTPTYDAATVAANVYADLGFAVPGPNNLPVYLDSLDPASAAIAVAQALAESSRPRSQIEQNEVQDWSIPSYIKNDEVKNRIKKYGKQPMANNVAKIKPIVNDINPLIALATKPIWRPIPWDQPSTSKQNLVQMVDEEPYEPKRGSSVIVENLKPIPSKIDMVNVAKTNIKPIAKLATMAYYVHFHSRISSLGHAIELLKKFPKDYHSILKKRIKIPEMVAEENLKLYNMIDEQMMNGEKKFRSLLNIFQRGKISHMVRLKIIVNRINCNFHCMPQIESQRSIYWNTNIPVCHEIVKEYWEDFMDRQNTKIINHKTIPTSKSVIKFQVTEAKKGLTKLVTYGTPDLEAIRYLIMINQFWLEIMDDDSEFGDEAREQFNINYEKYLKIKKAFGIV</sequence>
<proteinExistence type="predicted"/>
<accession>A0A9Q0LYW8</accession>
<keyword evidence="3" id="KW-1185">Reference proteome</keyword>
<feature type="region of interest" description="Disordered" evidence="1">
    <location>
        <begin position="1"/>
        <end position="76"/>
    </location>
</feature>
<organism evidence="2 3">
    <name type="scientific">Blomia tropicalis</name>
    <name type="common">Mite</name>
    <dbReference type="NCBI Taxonomy" id="40697"/>
    <lineage>
        <taxon>Eukaryota</taxon>
        <taxon>Metazoa</taxon>
        <taxon>Ecdysozoa</taxon>
        <taxon>Arthropoda</taxon>
        <taxon>Chelicerata</taxon>
        <taxon>Arachnida</taxon>
        <taxon>Acari</taxon>
        <taxon>Acariformes</taxon>
        <taxon>Sarcoptiformes</taxon>
        <taxon>Astigmata</taxon>
        <taxon>Glycyphagoidea</taxon>
        <taxon>Echimyopodidae</taxon>
        <taxon>Blomia</taxon>
    </lineage>
</organism>
<dbReference type="Proteomes" id="UP001142055">
    <property type="component" value="Chromosome 4"/>
</dbReference>
<evidence type="ECO:0000313" key="2">
    <source>
        <dbReference type="EMBL" id="KAJ6215839.1"/>
    </source>
</evidence>
<comment type="caution">
    <text evidence="2">The sequence shown here is derived from an EMBL/GenBank/DDBJ whole genome shotgun (WGS) entry which is preliminary data.</text>
</comment>
<feature type="compositionally biased region" description="Low complexity" evidence="1">
    <location>
        <begin position="45"/>
        <end position="62"/>
    </location>
</feature>
<evidence type="ECO:0000256" key="1">
    <source>
        <dbReference type="SAM" id="MobiDB-lite"/>
    </source>
</evidence>
<dbReference type="AlphaFoldDB" id="A0A9Q0LYW8"/>
<gene>
    <name evidence="2" type="ORF">RDWZM_010339</name>
</gene>
<dbReference type="EMBL" id="JAPWDV010000004">
    <property type="protein sequence ID" value="KAJ6215839.1"/>
    <property type="molecule type" value="Genomic_DNA"/>
</dbReference>
<evidence type="ECO:0000313" key="3">
    <source>
        <dbReference type="Proteomes" id="UP001142055"/>
    </source>
</evidence>
<name>A0A9Q0LYW8_BLOTA</name>
<protein>
    <submittedName>
        <fullName evidence="2">Uncharacterized protein</fullName>
    </submittedName>
</protein>
<reference evidence="2" key="1">
    <citation type="submission" date="2022-12" db="EMBL/GenBank/DDBJ databases">
        <title>Genome assemblies of Blomia tropicalis.</title>
        <authorList>
            <person name="Cui Y."/>
        </authorList>
    </citation>
    <scope>NUCLEOTIDE SEQUENCE</scope>
    <source>
        <tissue evidence="2">Adult mites</tissue>
    </source>
</reference>